<dbReference type="EMBL" id="JAUBDH010000001">
    <property type="protein sequence ID" value="MDW0108856.1"/>
    <property type="molecule type" value="Genomic_DNA"/>
</dbReference>
<proteinExistence type="predicted"/>
<organism evidence="3 4">
    <name type="scientific">Sporosarcina aquimarina</name>
    <dbReference type="NCBI Taxonomy" id="114975"/>
    <lineage>
        <taxon>Bacteria</taxon>
        <taxon>Bacillati</taxon>
        <taxon>Bacillota</taxon>
        <taxon>Bacilli</taxon>
        <taxon>Bacillales</taxon>
        <taxon>Caryophanaceae</taxon>
        <taxon>Sporosarcina</taxon>
    </lineage>
</organism>
<dbReference type="InterPro" id="IPR051465">
    <property type="entry name" value="Cell_Envelope_Struct_Comp"/>
</dbReference>
<feature type="chain" id="PRO_5047258960" evidence="1">
    <location>
        <begin position="25"/>
        <end position="355"/>
    </location>
</feature>
<dbReference type="PROSITE" id="PS51272">
    <property type="entry name" value="SLH"/>
    <property type="match status" value="3"/>
</dbReference>
<keyword evidence="1" id="KW-0732">Signal</keyword>
<keyword evidence="4" id="KW-1185">Reference proteome</keyword>
<gene>
    <name evidence="3" type="ORF">QT716_02205</name>
</gene>
<dbReference type="Pfam" id="PF00395">
    <property type="entry name" value="SLH"/>
    <property type="match status" value="3"/>
</dbReference>
<dbReference type="InterPro" id="IPR001119">
    <property type="entry name" value="SLH_dom"/>
</dbReference>
<feature type="signal peptide" evidence="1">
    <location>
        <begin position="1"/>
        <end position="24"/>
    </location>
</feature>
<name>A0ABU4FVW5_9BACL</name>
<evidence type="ECO:0000256" key="1">
    <source>
        <dbReference type="SAM" id="SignalP"/>
    </source>
</evidence>
<dbReference type="RefSeq" id="WP_317934140.1">
    <property type="nucleotide sequence ID" value="NZ_JAUBDH010000001.1"/>
</dbReference>
<comment type="caution">
    <text evidence="3">The sequence shown here is derived from an EMBL/GenBank/DDBJ whole genome shotgun (WGS) entry which is preliminary data.</text>
</comment>
<feature type="domain" description="SLH" evidence="2">
    <location>
        <begin position="148"/>
        <end position="206"/>
    </location>
</feature>
<accession>A0ABU4FVW5</accession>
<feature type="domain" description="SLH" evidence="2">
    <location>
        <begin position="24"/>
        <end position="87"/>
    </location>
</feature>
<evidence type="ECO:0000259" key="2">
    <source>
        <dbReference type="PROSITE" id="PS51272"/>
    </source>
</evidence>
<sequence length="355" mass="39113">MKRIMTMLAVLVCSLVIVAQPAAAAVSFPDVPKSSRFHDEIQYLVSKKIITGYTDGKFKPKKDVTRAEAAILIGRMLNYDGTKRPTKFKDVGQNSSASGYVAAATKEGIINGYPDGTYRPNALITRGDMAAIVDRAFDLQFTSKFLFSDVGENMRASVSIRKISSAGITAGYPDGTFKPIGSVTREQFSAFLARGLSAEYKQRAAIADSFAHDKTKQYTYGGTAGDRVLTYVNSDIKIENSKLGFVWQEKDLKTGTSQYFVEDESYQGYATGLLQSDYYVELLYPIETGKSWSYFQEKSTYTAVHKTVVTPYKTFPNAVEVSTSTGYKNYYVKGIGLVKVLDKNGKTVSVLKGIK</sequence>
<evidence type="ECO:0000313" key="4">
    <source>
        <dbReference type="Proteomes" id="UP001280629"/>
    </source>
</evidence>
<protein>
    <submittedName>
        <fullName evidence="3">S-layer homology domain-containing protein</fullName>
    </submittedName>
</protein>
<evidence type="ECO:0000313" key="3">
    <source>
        <dbReference type="EMBL" id="MDW0108856.1"/>
    </source>
</evidence>
<dbReference type="PANTHER" id="PTHR43308">
    <property type="entry name" value="OUTER MEMBRANE PROTEIN ALPHA-RELATED"/>
    <property type="match status" value="1"/>
</dbReference>
<dbReference type="Proteomes" id="UP001280629">
    <property type="component" value="Unassembled WGS sequence"/>
</dbReference>
<reference evidence="3 4" key="1">
    <citation type="submission" date="2023-06" db="EMBL/GenBank/DDBJ databases">
        <title>Sporosarcina sp. nov., isolated from Korean traditional fermented seafood 'Jeotgal'.</title>
        <authorList>
            <person name="Yang A.-I."/>
            <person name="Shin N.-R."/>
        </authorList>
    </citation>
    <scope>NUCLEOTIDE SEQUENCE [LARGE SCALE GENOMIC DNA]</scope>
    <source>
        <strain evidence="3 4">KCTC3840</strain>
    </source>
</reference>
<feature type="domain" description="SLH" evidence="2">
    <location>
        <begin position="88"/>
        <end position="147"/>
    </location>
</feature>